<proteinExistence type="predicted"/>
<dbReference type="EMBL" id="JACKWY010000004">
    <property type="protein sequence ID" value="MBB6714817.1"/>
    <property type="molecule type" value="Genomic_DNA"/>
</dbReference>
<accession>A0A7X0SEF9</accession>
<reference evidence="1 2" key="1">
    <citation type="submission" date="2020-08" db="EMBL/GenBank/DDBJ databases">
        <title>Clostridia isolated from Swiss meat.</title>
        <authorList>
            <person name="Wambui J."/>
            <person name="Stevens M.J.A."/>
            <person name="Stephan R."/>
        </authorList>
    </citation>
    <scope>NUCLEOTIDE SEQUENCE [LARGE SCALE GENOMIC DNA]</scope>
    <source>
        <strain evidence="1 2">CM001</strain>
    </source>
</reference>
<gene>
    <name evidence="1" type="ORF">H7E68_08745</name>
</gene>
<name>A0A7X0SEF9_9CLOT</name>
<dbReference type="AlphaFoldDB" id="A0A7X0SEF9"/>
<dbReference type="RefSeq" id="WP_185164461.1">
    <property type="nucleotide sequence ID" value="NZ_JACKWY010000004.1"/>
</dbReference>
<protein>
    <submittedName>
        <fullName evidence="1">Uncharacterized protein</fullName>
    </submittedName>
</protein>
<organism evidence="1 2">
    <name type="scientific">Clostridium gasigenes</name>
    <dbReference type="NCBI Taxonomy" id="94869"/>
    <lineage>
        <taxon>Bacteria</taxon>
        <taxon>Bacillati</taxon>
        <taxon>Bacillota</taxon>
        <taxon>Clostridia</taxon>
        <taxon>Eubacteriales</taxon>
        <taxon>Clostridiaceae</taxon>
        <taxon>Clostridium</taxon>
    </lineage>
</organism>
<dbReference type="Proteomes" id="UP000585258">
    <property type="component" value="Unassembled WGS sequence"/>
</dbReference>
<evidence type="ECO:0000313" key="1">
    <source>
        <dbReference type="EMBL" id="MBB6714817.1"/>
    </source>
</evidence>
<evidence type="ECO:0000313" key="2">
    <source>
        <dbReference type="Proteomes" id="UP000585258"/>
    </source>
</evidence>
<comment type="caution">
    <text evidence="1">The sequence shown here is derived from an EMBL/GenBank/DDBJ whole genome shotgun (WGS) entry which is preliminary data.</text>
</comment>
<sequence>MWLHKYVYKYKDNKIGIKLKELYDENIINNEDEFKEALKNVLYISEGI</sequence>